<reference evidence="2" key="1">
    <citation type="journal article" date="2022" name="Mol. Ecol. Resour.">
        <title>The genomes of chicory, endive, great burdock and yacon provide insights into Asteraceae palaeo-polyploidization history and plant inulin production.</title>
        <authorList>
            <person name="Fan W."/>
            <person name="Wang S."/>
            <person name="Wang H."/>
            <person name="Wang A."/>
            <person name="Jiang F."/>
            <person name="Liu H."/>
            <person name="Zhao H."/>
            <person name="Xu D."/>
            <person name="Zhang Y."/>
        </authorList>
    </citation>
    <scope>NUCLEOTIDE SEQUENCE [LARGE SCALE GENOMIC DNA]</scope>
    <source>
        <strain evidence="2">cv. Yunnan</strain>
    </source>
</reference>
<sequence>MSRSRRGEPVKVVIINTEYIKTDAMNFKSVVQHLTGKDSPNPTCSLNHKLSRGGGVVGGGVGGGGGGGLSSPMLKKGMSFRDLDNLLLELPTMDEMYQFCVD</sequence>
<reference evidence="1 2" key="2">
    <citation type="journal article" date="2022" name="Mol. Ecol. Resour.">
        <title>The genomes of chicory, endive, great burdock and yacon provide insights into Asteraceae paleo-polyploidization history and plant inulin production.</title>
        <authorList>
            <person name="Fan W."/>
            <person name="Wang S."/>
            <person name="Wang H."/>
            <person name="Wang A."/>
            <person name="Jiang F."/>
            <person name="Liu H."/>
            <person name="Zhao H."/>
            <person name="Xu D."/>
            <person name="Zhang Y."/>
        </authorList>
    </citation>
    <scope>NUCLEOTIDE SEQUENCE [LARGE SCALE GENOMIC DNA]</scope>
    <source>
        <strain evidence="2">cv. Yunnan</strain>
        <tissue evidence="1">Leaves</tissue>
    </source>
</reference>
<comment type="caution">
    <text evidence="1">The sequence shown here is derived from an EMBL/GenBank/DDBJ whole genome shotgun (WGS) entry which is preliminary data.</text>
</comment>
<name>A0ACB8ZCI2_9ASTR</name>
<dbReference type="EMBL" id="CM042043">
    <property type="protein sequence ID" value="KAI3695307.1"/>
    <property type="molecule type" value="Genomic_DNA"/>
</dbReference>
<evidence type="ECO:0000313" key="2">
    <source>
        <dbReference type="Proteomes" id="UP001056120"/>
    </source>
</evidence>
<gene>
    <name evidence="1" type="ORF">L1987_78302</name>
</gene>
<protein>
    <submittedName>
        <fullName evidence="1">Uncharacterized protein</fullName>
    </submittedName>
</protein>
<proteinExistence type="predicted"/>
<keyword evidence="2" id="KW-1185">Reference proteome</keyword>
<dbReference type="Proteomes" id="UP001056120">
    <property type="component" value="Linkage Group LG26"/>
</dbReference>
<organism evidence="1 2">
    <name type="scientific">Smallanthus sonchifolius</name>
    <dbReference type="NCBI Taxonomy" id="185202"/>
    <lineage>
        <taxon>Eukaryota</taxon>
        <taxon>Viridiplantae</taxon>
        <taxon>Streptophyta</taxon>
        <taxon>Embryophyta</taxon>
        <taxon>Tracheophyta</taxon>
        <taxon>Spermatophyta</taxon>
        <taxon>Magnoliopsida</taxon>
        <taxon>eudicotyledons</taxon>
        <taxon>Gunneridae</taxon>
        <taxon>Pentapetalae</taxon>
        <taxon>asterids</taxon>
        <taxon>campanulids</taxon>
        <taxon>Asterales</taxon>
        <taxon>Asteraceae</taxon>
        <taxon>Asteroideae</taxon>
        <taxon>Heliantheae alliance</taxon>
        <taxon>Millerieae</taxon>
        <taxon>Smallanthus</taxon>
    </lineage>
</organism>
<accession>A0ACB8ZCI2</accession>
<evidence type="ECO:0000313" key="1">
    <source>
        <dbReference type="EMBL" id="KAI3695307.1"/>
    </source>
</evidence>